<dbReference type="GO" id="GO:0009986">
    <property type="term" value="C:cell surface"/>
    <property type="evidence" value="ECO:0007669"/>
    <property type="project" value="TreeGrafter"/>
</dbReference>
<comment type="subcellular location">
    <subcellularLocation>
        <location evidence="1">Cell projection</location>
        <location evidence="1">Microvillus membrane</location>
        <topology evidence="1">Multi-pass membrane protein</topology>
    </subcellularLocation>
</comment>
<sequence length="821" mass="91717">MWKTGTLLLLWVLLASGELQQETGTRRLPPPGKLDFGYVPAGVYETLAHYEPGPIGILFHMVHGFLHVVQPNAFPQDLIVKLAKDKFGAIQTEYQKVTLCAIYYEIGFLVCAAVGLLFAILMPIVGLFFCMCRCCDNCGGEMHQRQRKNADCRRGLLGTLLFSTSLVITIGVLCAYAANQNLSSQVKNIRRLVNSNMRDLHTFANDTPMQIDYLISQYATAKNKVIYDLHNIGPLLGGRIHDQLDKEVHPALDRVLNMAGVKIQRAIKAMRETKEALENVSVGLELLQEGTGKLNFNLSLVRTSINRTLNDPGCHDEKSDATSAQLCRNIRQSLSQLQISANFTRLPNVNTQLEKMNDVLKTDLSAIVQRVSIQGLVDGIGNNISSFSKVFPVQSCLSNFSIFVNHVHAKIEDYYPEIDKMDFYRWIGCIALCCMVVLVLTFNYLGLLCGTLGYDKHASPTTRGCISNTGGTMLMAGVGFSFIFSWVLMGVVTTIFLAGGNMEKLVCEPFHTKEVFKVVDTPYLVNPEWKNFIPGYMYNDSNLELTAESLYSTCKKNKGIYSAMRLDKVFNISSFLNTTVFTKDVVSQLDSVNIDLRGIILLEAEGKQNLLDFSEAGLSEINYADYLEEVNKGVTVVDLLSFARELESQTDLMPRGALHTALKGHVGTLRQIHSQQIIPMEQAMVMLRFSLKLLKKNSSSLQNKVLAVLDAIEAAQYLISQNATHLVKRETGKYTATIVGYFHQYIEWVKTSLAMEVAPCKPFSNMVDTSEILACSFFVDSMNTFWMGLGCSTLFLLPSIILAVKLAKYYRRMETEDVYDE</sequence>
<reference evidence="9" key="2">
    <citation type="submission" date="2025-09" db="UniProtKB">
        <authorList>
            <consortium name="Ensembl"/>
        </authorList>
    </citation>
    <scope>IDENTIFICATION</scope>
</reference>
<dbReference type="GO" id="GO:0071914">
    <property type="term" value="C:prominosome"/>
    <property type="evidence" value="ECO:0007669"/>
    <property type="project" value="TreeGrafter"/>
</dbReference>
<evidence type="ECO:0000256" key="7">
    <source>
        <dbReference type="SAM" id="Phobius"/>
    </source>
</evidence>
<feature type="transmembrane region" description="Helical" evidence="7">
    <location>
        <begin position="785"/>
        <end position="804"/>
    </location>
</feature>
<evidence type="ECO:0000256" key="6">
    <source>
        <dbReference type="ARBA" id="ARBA00023180"/>
    </source>
</evidence>
<dbReference type="GO" id="GO:0031528">
    <property type="term" value="C:microvillus membrane"/>
    <property type="evidence" value="ECO:0007669"/>
    <property type="project" value="UniProtKB-SubCell"/>
</dbReference>
<dbReference type="InterPro" id="IPR008795">
    <property type="entry name" value="Prominin"/>
</dbReference>
<evidence type="ECO:0000256" key="8">
    <source>
        <dbReference type="SAM" id="SignalP"/>
    </source>
</evidence>
<dbReference type="Ensembl" id="ENSDLAT00005071097.1">
    <property type="protein sequence ID" value="ENSDLAP00005067617.1"/>
    <property type="gene ID" value="ENSDLAG00005011795.2"/>
</dbReference>
<feature type="signal peptide" evidence="8">
    <location>
        <begin position="1"/>
        <end position="17"/>
    </location>
</feature>
<feature type="transmembrane region" description="Helical" evidence="7">
    <location>
        <begin position="423"/>
        <end position="452"/>
    </location>
</feature>
<dbReference type="Proteomes" id="UP000694389">
    <property type="component" value="Unassembled WGS sequence"/>
</dbReference>
<keyword evidence="4 7" id="KW-1133">Transmembrane helix</keyword>
<evidence type="ECO:0000313" key="9">
    <source>
        <dbReference type="Ensembl" id="ENSDLAP00005067617.1"/>
    </source>
</evidence>
<evidence type="ECO:0000256" key="1">
    <source>
        <dbReference type="ARBA" id="ARBA00004475"/>
    </source>
</evidence>
<dbReference type="PANTHER" id="PTHR22730">
    <property type="entry name" value="PROMININ PROM PROTEIN"/>
    <property type="match status" value="1"/>
</dbReference>
<feature type="transmembrane region" description="Helical" evidence="7">
    <location>
        <begin position="473"/>
        <end position="498"/>
    </location>
</feature>
<proteinExistence type="inferred from homology"/>
<accession>A0A8P4G622</accession>
<evidence type="ECO:0000313" key="10">
    <source>
        <dbReference type="Proteomes" id="UP000694389"/>
    </source>
</evidence>
<dbReference type="GO" id="GO:0015485">
    <property type="term" value="F:cholesterol binding"/>
    <property type="evidence" value="ECO:0007669"/>
    <property type="project" value="TreeGrafter"/>
</dbReference>
<evidence type="ECO:0000256" key="2">
    <source>
        <dbReference type="ARBA" id="ARBA00006058"/>
    </source>
</evidence>
<feature type="transmembrane region" description="Helical" evidence="7">
    <location>
        <begin position="156"/>
        <end position="178"/>
    </location>
</feature>
<feature type="chain" id="PRO_5035758009" evidence="8">
    <location>
        <begin position="18"/>
        <end position="821"/>
    </location>
</feature>
<dbReference type="AlphaFoldDB" id="A0A8P4G622"/>
<dbReference type="GO" id="GO:0016324">
    <property type="term" value="C:apical plasma membrane"/>
    <property type="evidence" value="ECO:0007669"/>
    <property type="project" value="TreeGrafter"/>
</dbReference>
<evidence type="ECO:0000256" key="3">
    <source>
        <dbReference type="ARBA" id="ARBA00022692"/>
    </source>
</evidence>
<keyword evidence="5 7" id="KW-0472">Membrane</keyword>
<keyword evidence="6" id="KW-0325">Glycoprotein</keyword>
<dbReference type="PANTHER" id="PTHR22730:SF3">
    <property type="entry name" value="PROMININ-1"/>
    <property type="match status" value="1"/>
</dbReference>
<evidence type="ECO:0000256" key="5">
    <source>
        <dbReference type="ARBA" id="ARBA00023136"/>
    </source>
</evidence>
<reference evidence="9" key="1">
    <citation type="submission" date="2025-08" db="UniProtKB">
        <authorList>
            <consortium name="Ensembl"/>
        </authorList>
    </citation>
    <scope>IDENTIFICATION</scope>
</reference>
<gene>
    <name evidence="9" type="primary">prom1a</name>
</gene>
<protein>
    <submittedName>
        <fullName evidence="9">Prominin 1a</fullName>
    </submittedName>
</protein>
<keyword evidence="8" id="KW-0732">Signal</keyword>
<dbReference type="Pfam" id="PF05478">
    <property type="entry name" value="Prominin"/>
    <property type="match status" value="2"/>
</dbReference>
<dbReference type="GO" id="GO:0005929">
    <property type="term" value="C:cilium"/>
    <property type="evidence" value="ECO:0007669"/>
    <property type="project" value="TreeGrafter"/>
</dbReference>
<name>A0A8P4G622_DICLA</name>
<keyword evidence="3 7" id="KW-0812">Transmembrane</keyword>
<dbReference type="GeneTree" id="ENSGT00530000063586"/>
<feature type="transmembrane region" description="Helical" evidence="7">
    <location>
        <begin position="106"/>
        <end position="135"/>
    </location>
</feature>
<keyword evidence="10" id="KW-1185">Reference proteome</keyword>
<organism evidence="9 10">
    <name type="scientific">Dicentrarchus labrax</name>
    <name type="common">European seabass</name>
    <name type="synonym">Morone labrax</name>
    <dbReference type="NCBI Taxonomy" id="13489"/>
    <lineage>
        <taxon>Eukaryota</taxon>
        <taxon>Metazoa</taxon>
        <taxon>Chordata</taxon>
        <taxon>Craniata</taxon>
        <taxon>Vertebrata</taxon>
        <taxon>Euteleostomi</taxon>
        <taxon>Actinopterygii</taxon>
        <taxon>Neopterygii</taxon>
        <taxon>Teleostei</taxon>
        <taxon>Neoteleostei</taxon>
        <taxon>Acanthomorphata</taxon>
        <taxon>Eupercaria</taxon>
        <taxon>Moronidae</taxon>
        <taxon>Dicentrarchus</taxon>
    </lineage>
</organism>
<evidence type="ECO:0000256" key="4">
    <source>
        <dbReference type="ARBA" id="ARBA00022989"/>
    </source>
</evidence>
<comment type="similarity">
    <text evidence="2">Belongs to the prominin family.</text>
</comment>